<feature type="region of interest" description="Disordered" evidence="1">
    <location>
        <begin position="1"/>
        <end position="73"/>
    </location>
</feature>
<dbReference type="Proteomes" id="UP000288216">
    <property type="component" value="Unassembled WGS sequence"/>
</dbReference>
<accession>A0A401QDX0</accession>
<keyword evidence="3" id="KW-1185">Reference proteome</keyword>
<protein>
    <submittedName>
        <fullName evidence="2">Uncharacterized protein</fullName>
    </submittedName>
</protein>
<dbReference type="AlphaFoldDB" id="A0A401QDX0"/>
<name>A0A401QDX0_SCYTO</name>
<comment type="caution">
    <text evidence="2">The sequence shown here is derived from an EMBL/GenBank/DDBJ whole genome shotgun (WGS) entry which is preliminary data.</text>
</comment>
<reference evidence="2 3" key="1">
    <citation type="journal article" date="2018" name="Nat. Ecol. Evol.">
        <title>Shark genomes provide insights into elasmobranch evolution and the origin of vertebrates.</title>
        <authorList>
            <person name="Hara Y"/>
            <person name="Yamaguchi K"/>
            <person name="Onimaru K"/>
            <person name="Kadota M"/>
            <person name="Koyanagi M"/>
            <person name="Keeley SD"/>
            <person name="Tatsumi K"/>
            <person name="Tanaka K"/>
            <person name="Motone F"/>
            <person name="Kageyama Y"/>
            <person name="Nozu R"/>
            <person name="Adachi N"/>
            <person name="Nishimura O"/>
            <person name="Nakagawa R"/>
            <person name="Tanegashima C"/>
            <person name="Kiyatake I"/>
            <person name="Matsumoto R"/>
            <person name="Murakumo K"/>
            <person name="Nishida K"/>
            <person name="Terakita A"/>
            <person name="Kuratani S"/>
            <person name="Sato K"/>
            <person name="Hyodo S Kuraku.S."/>
        </authorList>
    </citation>
    <scope>NUCLEOTIDE SEQUENCE [LARGE SCALE GENOMIC DNA]</scope>
</reference>
<proteinExistence type="predicted"/>
<evidence type="ECO:0000313" key="2">
    <source>
        <dbReference type="EMBL" id="GCB83554.1"/>
    </source>
</evidence>
<feature type="compositionally biased region" description="Polar residues" evidence="1">
    <location>
        <begin position="1"/>
        <end position="26"/>
    </location>
</feature>
<gene>
    <name evidence="2" type="ORF">scyTo_0024142</name>
</gene>
<sequence length="73" mass="7580">MSTEQQGSVENSPNTYQSVGTGSPPSAEQPRRNPPIAEGEADRANSAATVPREASQGLTASPEQQGKDWSGPV</sequence>
<evidence type="ECO:0000256" key="1">
    <source>
        <dbReference type="SAM" id="MobiDB-lite"/>
    </source>
</evidence>
<dbReference type="EMBL" id="BFAA01040102">
    <property type="protein sequence ID" value="GCB83554.1"/>
    <property type="molecule type" value="Genomic_DNA"/>
</dbReference>
<organism evidence="2 3">
    <name type="scientific">Scyliorhinus torazame</name>
    <name type="common">Cloudy catshark</name>
    <name type="synonym">Catulus torazame</name>
    <dbReference type="NCBI Taxonomy" id="75743"/>
    <lineage>
        <taxon>Eukaryota</taxon>
        <taxon>Metazoa</taxon>
        <taxon>Chordata</taxon>
        <taxon>Craniata</taxon>
        <taxon>Vertebrata</taxon>
        <taxon>Chondrichthyes</taxon>
        <taxon>Elasmobranchii</taxon>
        <taxon>Galeomorphii</taxon>
        <taxon>Galeoidea</taxon>
        <taxon>Carcharhiniformes</taxon>
        <taxon>Scyliorhinidae</taxon>
        <taxon>Scyliorhinus</taxon>
    </lineage>
</organism>
<evidence type="ECO:0000313" key="3">
    <source>
        <dbReference type="Proteomes" id="UP000288216"/>
    </source>
</evidence>